<dbReference type="InterPro" id="IPR012336">
    <property type="entry name" value="Thioredoxin-like_fold"/>
</dbReference>
<proteinExistence type="inferred from homology"/>
<feature type="transmembrane region" description="Helical" evidence="7">
    <location>
        <begin position="7"/>
        <end position="32"/>
    </location>
</feature>
<protein>
    <recommendedName>
        <fullName evidence="8">Thioredoxin domain-containing protein</fullName>
    </recommendedName>
</protein>
<dbReference type="EMBL" id="LBXO01000021">
    <property type="protein sequence ID" value="KKR32838.1"/>
    <property type="molecule type" value="Genomic_DNA"/>
</dbReference>
<keyword evidence="5" id="KW-0676">Redox-active center</keyword>
<evidence type="ECO:0000256" key="6">
    <source>
        <dbReference type="SAM" id="MobiDB-lite"/>
    </source>
</evidence>
<dbReference type="PANTHER" id="PTHR13887">
    <property type="entry name" value="GLUTATHIONE S-TRANSFERASE KAPPA"/>
    <property type="match status" value="1"/>
</dbReference>
<keyword evidence="7" id="KW-0472">Membrane</keyword>
<accession>A0A0G0PY72</accession>
<dbReference type="PANTHER" id="PTHR13887:SF14">
    <property type="entry name" value="DISULFIDE BOND FORMATION PROTEIN D"/>
    <property type="match status" value="1"/>
</dbReference>
<organism evidence="9 10">
    <name type="scientific">Candidatus Falkowbacteria bacterium GW2011_GWF2_39_8</name>
    <dbReference type="NCBI Taxonomy" id="1618642"/>
    <lineage>
        <taxon>Bacteria</taxon>
        <taxon>Candidatus Falkowiibacteriota</taxon>
    </lineage>
</organism>
<evidence type="ECO:0000256" key="1">
    <source>
        <dbReference type="ARBA" id="ARBA00005791"/>
    </source>
</evidence>
<dbReference type="Proteomes" id="UP000034137">
    <property type="component" value="Unassembled WGS sequence"/>
</dbReference>
<dbReference type="Pfam" id="PF13462">
    <property type="entry name" value="Thioredoxin_4"/>
    <property type="match status" value="1"/>
</dbReference>
<feature type="region of interest" description="Disordered" evidence="6">
    <location>
        <begin position="51"/>
        <end position="71"/>
    </location>
</feature>
<comment type="similarity">
    <text evidence="1">Belongs to the thioredoxin family. DsbA subfamily.</text>
</comment>
<keyword evidence="7" id="KW-0812">Transmembrane</keyword>
<evidence type="ECO:0000313" key="9">
    <source>
        <dbReference type="EMBL" id="KKR32838.1"/>
    </source>
</evidence>
<evidence type="ECO:0000256" key="7">
    <source>
        <dbReference type="SAM" id="Phobius"/>
    </source>
</evidence>
<keyword evidence="4" id="KW-1015">Disulfide bond</keyword>
<dbReference type="SUPFAM" id="SSF52833">
    <property type="entry name" value="Thioredoxin-like"/>
    <property type="match status" value="1"/>
</dbReference>
<dbReference type="PROSITE" id="PS51352">
    <property type="entry name" value="THIOREDOXIN_2"/>
    <property type="match status" value="1"/>
</dbReference>
<evidence type="ECO:0000256" key="3">
    <source>
        <dbReference type="ARBA" id="ARBA00023002"/>
    </source>
</evidence>
<sequence>MIRSKSSFILGLASGVAVVSLIGFLVFLGIFMRKELGITGNTDGEVAEVVDEGTNNEPNDPTPSKPEAGKPVSVQVAKDDHIRGNKNAKITIVEWSDIQCPFCTRFHDTMKQVMKTYPTQVRWVFKHFPLESIHPYAQKAAEASECAGKQNKFWEYLDAAYANQDKLNTEYITTIAKDLKLDMGKFSSCLSSGEMAAKVKKDAEYGQTLGVQGTPGSFINGINIPGAVPFSQVDEMIKAELAK</sequence>
<evidence type="ECO:0000259" key="8">
    <source>
        <dbReference type="PROSITE" id="PS51352"/>
    </source>
</evidence>
<keyword evidence="3" id="KW-0560">Oxidoreductase</keyword>
<evidence type="ECO:0000256" key="5">
    <source>
        <dbReference type="ARBA" id="ARBA00023284"/>
    </source>
</evidence>
<evidence type="ECO:0000313" key="10">
    <source>
        <dbReference type="Proteomes" id="UP000034137"/>
    </source>
</evidence>
<keyword evidence="7" id="KW-1133">Transmembrane helix</keyword>
<evidence type="ECO:0000256" key="2">
    <source>
        <dbReference type="ARBA" id="ARBA00022729"/>
    </source>
</evidence>
<dbReference type="AlphaFoldDB" id="A0A0G0PY72"/>
<dbReference type="InterPro" id="IPR036249">
    <property type="entry name" value="Thioredoxin-like_sf"/>
</dbReference>
<reference evidence="9 10" key="1">
    <citation type="journal article" date="2015" name="Nature">
        <title>rRNA introns, odd ribosomes, and small enigmatic genomes across a large radiation of phyla.</title>
        <authorList>
            <person name="Brown C.T."/>
            <person name="Hug L.A."/>
            <person name="Thomas B.C."/>
            <person name="Sharon I."/>
            <person name="Castelle C.J."/>
            <person name="Singh A."/>
            <person name="Wilkins M.J."/>
            <person name="Williams K.H."/>
            <person name="Banfield J.F."/>
        </authorList>
    </citation>
    <scope>NUCLEOTIDE SEQUENCE [LARGE SCALE GENOMIC DNA]</scope>
</reference>
<name>A0A0G0PY72_9BACT</name>
<dbReference type="InterPro" id="IPR013766">
    <property type="entry name" value="Thioredoxin_domain"/>
</dbReference>
<dbReference type="GO" id="GO:0016491">
    <property type="term" value="F:oxidoreductase activity"/>
    <property type="evidence" value="ECO:0007669"/>
    <property type="project" value="UniProtKB-KW"/>
</dbReference>
<keyword evidence="2" id="KW-0732">Signal</keyword>
<feature type="domain" description="Thioredoxin" evidence="8">
    <location>
        <begin position="56"/>
        <end position="242"/>
    </location>
</feature>
<evidence type="ECO:0000256" key="4">
    <source>
        <dbReference type="ARBA" id="ARBA00023157"/>
    </source>
</evidence>
<gene>
    <name evidence="9" type="ORF">UT64_C0021G0009</name>
</gene>
<comment type="caution">
    <text evidence="9">The sequence shown here is derived from an EMBL/GenBank/DDBJ whole genome shotgun (WGS) entry which is preliminary data.</text>
</comment>
<dbReference type="Gene3D" id="3.40.30.10">
    <property type="entry name" value="Glutaredoxin"/>
    <property type="match status" value="1"/>
</dbReference>